<reference evidence="2" key="1">
    <citation type="journal article" date="2020" name="Stud. Mycol.">
        <title>101 Dothideomycetes genomes: a test case for predicting lifestyles and emergence of pathogens.</title>
        <authorList>
            <person name="Haridas S."/>
            <person name="Albert R."/>
            <person name="Binder M."/>
            <person name="Bloem J."/>
            <person name="Labutti K."/>
            <person name="Salamov A."/>
            <person name="Andreopoulos B."/>
            <person name="Baker S."/>
            <person name="Barry K."/>
            <person name="Bills G."/>
            <person name="Bluhm B."/>
            <person name="Cannon C."/>
            <person name="Castanera R."/>
            <person name="Culley D."/>
            <person name="Daum C."/>
            <person name="Ezra D."/>
            <person name="Gonzalez J."/>
            <person name="Henrissat B."/>
            <person name="Kuo A."/>
            <person name="Liang C."/>
            <person name="Lipzen A."/>
            <person name="Lutzoni F."/>
            <person name="Magnuson J."/>
            <person name="Mondo S."/>
            <person name="Nolan M."/>
            <person name="Ohm R."/>
            <person name="Pangilinan J."/>
            <person name="Park H.-J."/>
            <person name="Ramirez L."/>
            <person name="Alfaro M."/>
            <person name="Sun H."/>
            <person name="Tritt A."/>
            <person name="Yoshinaga Y."/>
            <person name="Zwiers L.-H."/>
            <person name="Turgeon B."/>
            <person name="Goodwin S."/>
            <person name="Spatafora J."/>
            <person name="Crous P."/>
            <person name="Grigoriev I."/>
        </authorList>
    </citation>
    <scope>NUCLEOTIDE SEQUENCE</scope>
    <source>
        <strain evidence="2">CBS 690.94</strain>
    </source>
</reference>
<name>A0A9P4UIB1_9PLEO</name>
<organism evidence="2 3">
    <name type="scientific">Karstenula rhodostoma CBS 690.94</name>
    <dbReference type="NCBI Taxonomy" id="1392251"/>
    <lineage>
        <taxon>Eukaryota</taxon>
        <taxon>Fungi</taxon>
        <taxon>Dikarya</taxon>
        <taxon>Ascomycota</taxon>
        <taxon>Pezizomycotina</taxon>
        <taxon>Dothideomycetes</taxon>
        <taxon>Pleosporomycetidae</taxon>
        <taxon>Pleosporales</taxon>
        <taxon>Massarineae</taxon>
        <taxon>Didymosphaeriaceae</taxon>
        <taxon>Karstenula</taxon>
    </lineage>
</organism>
<sequence>MVGNRTDAWIESHRGGASTQGWDCEHQPDLWAPLHLPSIGTSPRPTAISLGRCLRCSSIGCSGEMLCDHAPVKARILRHWSMHGPDENAAESGRESISRNREREREPGPEQWCEYLLGQQPSLMLCWTCEHSPWNSRAVSRKHQSVPPPCIAHCPIRKSNDKVISARLPERHPFSNSCRLKTTSGHCLPHLHA</sequence>
<comment type="caution">
    <text evidence="2">The sequence shown here is derived from an EMBL/GenBank/DDBJ whole genome shotgun (WGS) entry which is preliminary data.</text>
</comment>
<gene>
    <name evidence="2" type="ORF">P171DRAFT_140037</name>
</gene>
<evidence type="ECO:0000313" key="2">
    <source>
        <dbReference type="EMBL" id="KAF2450458.1"/>
    </source>
</evidence>
<accession>A0A9P4UIB1</accession>
<evidence type="ECO:0000313" key="3">
    <source>
        <dbReference type="Proteomes" id="UP000799764"/>
    </source>
</evidence>
<protein>
    <submittedName>
        <fullName evidence="2">Uncharacterized protein</fullName>
    </submittedName>
</protein>
<keyword evidence="3" id="KW-1185">Reference proteome</keyword>
<feature type="region of interest" description="Disordered" evidence="1">
    <location>
        <begin position="83"/>
        <end position="105"/>
    </location>
</feature>
<feature type="compositionally biased region" description="Basic and acidic residues" evidence="1">
    <location>
        <begin position="92"/>
        <end position="105"/>
    </location>
</feature>
<dbReference type="EMBL" id="MU001493">
    <property type="protein sequence ID" value="KAF2450458.1"/>
    <property type="molecule type" value="Genomic_DNA"/>
</dbReference>
<evidence type="ECO:0000256" key="1">
    <source>
        <dbReference type="SAM" id="MobiDB-lite"/>
    </source>
</evidence>
<dbReference type="AlphaFoldDB" id="A0A9P4UIB1"/>
<dbReference type="Proteomes" id="UP000799764">
    <property type="component" value="Unassembled WGS sequence"/>
</dbReference>
<proteinExistence type="predicted"/>
<feature type="region of interest" description="Disordered" evidence="1">
    <location>
        <begin position="1"/>
        <end position="21"/>
    </location>
</feature>